<dbReference type="EMBL" id="JAVDTR010000015">
    <property type="protein sequence ID" value="MDR6726160.1"/>
    <property type="molecule type" value="Genomic_DNA"/>
</dbReference>
<keyword evidence="1" id="KW-0677">Repeat</keyword>
<evidence type="ECO:0008006" key="5">
    <source>
        <dbReference type="Google" id="ProtNLM"/>
    </source>
</evidence>
<feature type="chain" id="PRO_5043012718" description="MORN repeat-containing protein" evidence="2">
    <location>
        <begin position="28"/>
        <end position="292"/>
    </location>
</feature>
<dbReference type="RefSeq" id="WP_310144118.1">
    <property type="nucleotide sequence ID" value="NZ_JAVDTR010000015.1"/>
</dbReference>
<sequence>MKTIKVVLCLVLTLVIGFTLTANETNAATKKVSLKLSNGATYYGEVKSGKPHGKGVARWGENKVYEGNWVNGKRSGLGKYSLTLITDSTISKTVYNGQWANDQYNGQGSLYESRVSTKPEESEWDKMINVNRGTFKNQKFKYGYGIQSSYMGTFFEYTHSNQLIYYHLDNTNKLFKNTLVADDTRMFEYINKTNKNFVNVYKGIEEDMQSISIGTYTRDISNIYTGTEEEMSGGFYSKTEYLKGKSKTFEKEETDVISKQFDKKMNEVISKHLPVLKPHLSTFRSMVKEYKL</sequence>
<proteinExistence type="predicted"/>
<accession>A0AAP5H6L9</accession>
<gene>
    <name evidence="3" type="ORF">J2W91_004666</name>
</gene>
<dbReference type="SMART" id="SM00698">
    <property type="entry name" value="MORN"/>
    <property type="match status" value="3"/>
</dbReference>
<dbReference type="InterPro" id="IPR003409">
    <property type="entry name" value="MORN"/>
</dbReference>
<evidence type="ECO:0000313" key="4">
    <source>
        <dbReference type="Proteomes" id="UP001254832"/>
    </source>
</evidence>
<dbReference type="Gene3D" id="2.20.110.10">
    <property type="entry name" value="Histone H3 K4-specific methyltransferase SET7/9 N-terminal domain"/>
    <property type="match status" value="1"/>
</dbReference>
<dbReference type="SUPFAM" id="SSF82185">
    <property type="entry name" value="Histone H3 K4-specific methyltransferase SET7/9 N-terminal domain"/>
    <property type="match status" value="1"/>
</dbReference>
<dbReference type="PANTHER" id="PTHR43215:SF14">
    <property type="entry name" value="RADIAL SPOKE HEAD 1 HOMOLOG"/>
    <property type="match status" value="1"/>
</dbReference>
<organism evidence="3 4">
    <name type="scientific">Paenibacillus amylolyticus</name>
    <dbReference type="NCBI Taxonomy" id="1451"/>
    <lineage>
        <taxon>Bacteria</taxon>
        <taxon>Bacillati</taxon>
        <taxon>Bacillota</taxon>
        <taxon>Bacilli</taxon>
        <taxon>Bacillales</taxon>
        <taxon>Paenibacillaceae</taxon>
        <taxon>Paenibacillus</taxon>
    </lineage>
</organism>
<name>A0AAP5H6L9_PAEAM</name>
<feature type="signal peptide" evidence="2">
    <location>
        <begin position="1"/>
        <end position="27"/>
    </location>
</feature>
<protein>
    <recommendedName>
        <fullName evidence="5">MORN repeat-containing protein</fullName>
    </recommendedName>
</protein>
<keyword evidence="2" id="KW-0732">Signal</keyword>
<dbReference type="Proteomes" id="UP001254832">
    <property type="component" value="Unassembled WGS sequence"/>
</dbReference>
<dbReference type="PANTHER" id="PTHR43215">
    <property type="entry name" value="RADIAL SPOKE HEAD 1 HOMOLOG"/>
    <property type="match status" value="1"/>
</dbReference>
<dbReference type="Pfam" id="PF02493">
    <property type="entry name" value="MORN"/>
    <property type="match status" value="3"/>
</dbReference>
<dbReference type="AlphaFoldDB" id="A0AAP5H6L9"/>
<comment type="caution">
    <text evidence="3">The sequence shown here is derived from an EMBL/GenBank/DDBJ whole genome shotgun (WGS) entry which is preliminary data.</text>
</comment>
<evidence type="ECO:0000313" key="3">
    <source>
        <dbReference type="EMBL" id="MDR6726160.1"/>
    </source>
</evidence>
<evidence type="ECO:0000256" key="2">
    <source>
        <dbReference type="SAM" id="SignalP"/>
    </source>
</evidence>
<evidence type="ECO:0000256" key="1">
    <source>
        <dbReference type="ARBA" id="ARBA00022737"/>
    </source>
</evidence>
<reference evidence="3" key="1">
    <citation type="submission" date="2023-07" db="EMBL/GenBank/DDBJ databases">
        <title>Sorghum-associated microbial communities from plants grown in Nebraska, USA.</title>
        <authorList>
            <person name="Schachtman D."/>
        </authorList>
    </citation>
    <scope>NUCLEOTIDE SEQUENCE</scope>
    <source>
        <strain evidence="3">BE80</strain>
    </source>
</reference>